<dbReference type="Proteomes" id="UP000603904">
    <property type="component" value="Unassembled WGS sequence"/>
</dbReference>
<accession>A0ABQ4GCK8</accession>
<evidence type="ECO:0000313" key="2">
    <source>
        <dbReference type="Proteomes" id="UP000603904"/>
    </source>
</evidence>
<sequence>MNNRATAAGIYNYLLGGKAWSEADRSAAEQVLAVSEESRVVAQRNRTFLVNAVRYLARHGITQFLDIGSGLPDETNVHQIAQAIHPETRTVYVDSDPAVLPLAQEMIGADPNTAYVQGDLTVPREILRTREVQGLIDFTRPLGLLIVSVLHHVPDQDDPYGVVADLVDELPDSSYLVISHSSLDLDTLDPKVRDSIIASNATMRVPVTFRNRKQVARFFEGTELIDPGLVYIEQWEPGQAGSREPIPLDMLAGVALIRR</sequence>
<dbReference type="Gene3D" id="3.40.50.150">
    <property type="entry name" value="Vaccinia Virus protein VP39"/>
    <property type="match status" value="1"/>
</dbReference>
<comment type="caution">
    <text evidence="1">The sequence shown here is derived from an EMBL/GenBank/DDBJ whole genome shotgun (WGS) entry which is preliminary data.</text>
</comment>
<protein>
    <recommendedName>
        <fullName evidence="3">SAM-dependent methyltransferase</fullName>
    </recommendedName>
</protein>
<gene>
    <name evidence="1" type="ORF">Mco01_78040</name>
</gene>
<name>A0ABQ4GCK8_9ACTN</name>
<dbReference type="Pfam" id="PF04672">
    <property type="entry name" value="Methyltransf_19"/>
    <property type="match status" value="1"/>
</dbReference>
<dbReference type="InterPro" id="IPR006764">
    <property type="entry name" value="SAM_dep_MeTrfase_SAV2177_type"/>
</dbReference>
<keyword evidence="2" id="KW-1185">Reference proteome</keyword>
<evidence type="ECO:0000313" key="1">
    <source>
        <dbReference type="EMBL" id="GIH44804.1"/>
    </source>
</evidence>
<dbReference type="RefSeq" id="WP_204061770.1">
    <property type="nucleotide sequence ID" value="NZ_BAAAGP010000030.1"/>
</dbReference>
<proteinExistence type="predicted"/>
<dbReference type="EMBL" id="BOOC01000079">
    <property type="protein sequence ID" value="GIH44804.1"/>
    <property type="molecule type" value="Genomic_DNA"/>
</dbReference>
<evidence type="ECO:0008006" key="3">
    <source>
        <dbReference type="Google" id="ProtNLM"/>
    </source>
</evidence>
<organism evidence="1 2">
    <name type="scientific">Microbispora corallina</name>
    <dbReference type="NCBI Taxonomy" id="83302"/>
    <lineage>
        <taxon>Bacteria</taxon>
        <taxon>Bacillati</taxon>
        <taxon>Actinomycetota</taxon>
        <taxon>Actinomycetes</taxon>
        <taxon>Streptosporangiales</taxon>
        <taxon>Streptosporangiaceae</taxon>
        <taxon>Microbispora</taxon>
    </lineage>
</organism>
<dbReference type="PIRSF" id="PIRSF017393">
    <property type="entry name" value="MTase_SAV2177"/>
    <property type="match status" value="1"/>
</dbReference>
<reference evidence="1 2" key="1">
    <citation type="submission" date="2021-01" db="EMBL/GenBank/DDBJ databases">
        <title>Whole genome shotgun sequence of Microbispora corallina NBRC 16416.</title>
        <authorList>
            <person name="Komaki H."/>
            <person name="Tamura T."/>
        </authorList>
    </citation>
    <scope>NUCLEOTIDE SEQUENCE [LARGE SCALE GENOMIC DNA]</scope>
    <source>
        <strain evidence="1 2">NBRC 16416</strain>
    </source>
</reference>
<dbReference type="SUPFAM" id="SSF53335">
    <property type="entry name" value="S-adenosyl-L-methionine-dependent methyltransferases"/>
    <property type="match status" value="1"/>
</dbReference>
<dbReference type="InterPro" id="IPR029063">
    <property type="entry name" value="SAM-dependent_MTases_sf"/>
</dbReference>